<sequence length="144" mass="16664">MMKIFKLREKLSLVAVYLLSCKHSVAEDLKKRIWPQDYLYSDIHLYSFSDLENVISGVLEKKLNALIKFTINHVENCKLCLQKGFICELCSAKKIIYPFQVDVADRCHDCGAVYHIKCFKGVECPKCIRKAKYASQRKSNLPLE</sequence>
<dbReference type="Proteomes" id="UP000887576">
    <property type="component" value="Unplaced"/>
</dbReference>
<reference evidence="2" key="1">
    <citation type="submission" date="2022-11" db="UniProtKB">
        <authorList>
            <consortium name="WormBaseParasite"/>
        </authorList>
    </citation>
    <scope>IDENTIFICATION</scope>
</reference>
<name>A0AC34RPS5_9BILA</name>
<evidence type="ECO:0000313" key="2">
    <source>
        <dbReference type="WBParaSite" id="JU765_v2.g8774.t1"/>
    </source>
</evidence>
<evidence type="ECO:0000313" key="1">
    <source>
        <dbReference type="Proteomes" id="UP000887576"/>
    </source>
</evidence>
<proteinExistence type="predicted"/>
<protein>
    <submittedName>
        <fullName evidence="2">Rubicon Homology domain-containing protein</fullName>
    </submittedName>
</protein>
<organism evidence="1 2">
    <name type="scientific">Panagrolaimus sp. JU765</name>
    <dbReference type="NCBI Taxonomy" id="591449"/>
    <lineage>
        <taxon>Eukaryota</taxon>
        <taxon>Metazoa</taxon>
        <taxon>Ecdysozoa</taxon>
        <taxon>Nematoda</taxon>
        <taxon>Chromadorea</taxon>
        <taxon>Rhabditida</taxon>
        <taxon>Tylenchina</taxon>
        <taxon>Panagrolaimomorpha</taxon>
        <taxon>Panagrolaimoidea</taxon>
        <taxon>Panagrolaimidae</taxon>
        <taxon>Panagrolaimus</taxon>
    </lineage>
</organism>
<accession>A0AC34RPS5</accession>
<dbReference type="WBParaSite" id="JU765_v2.g8774.t1">
    <property type="protein sequence ID" value="JU765_v2.g8774.t1"/>
    <property type="gene ID" value="JU765_v2.g8774"/>
</dbReference>